<dbReference type="Pfam" id="PF14029">
    <property type="entry name" value="DUF4244"/>
    <property type="match status" value="1"/>
</dbReference>
<dbReference type="Proteomes" id="UP001595955">
    <property type="component" value="Unassembled WGS sequence"/>
</dbReference>
<organism evidence="3 4">
    <name type="scientific">Georgenia faecalis</name>
    <dbReference type="NCBI Taxonomy" id="2483799"/>
    <lineage>
        <taxon>Bacteria</taxon>
        <taxon>Bacillati</taxon>
        <taxon>Actinomycetota</taxon>
        <taxon>Actinomycetes</taxon>
        <taxon>Micrococcales</taxon>
        <taxon>Bogoriellaceae</taxon>
        <taxon>Georgenia</taxon>
    </lineage>
</organism>
<sequence>MRRTTMWQAAAPTVPDPAVRQPSRVGGRGAWTRWRPRPPVPAGDRWPAAGRAVRRAVAGAWTGLAARAGALAARPQAGMATAEYAIATLAAAAFAGLLLVILRSAEVRGMLLGIIRQALQVG</sequence>
<evidence type="ECO:0000256" key="1">
    <source>
        <dbReference type="SAM" id="MobiDB-lite"/>
    </source>
</evidence>
<keyword evidence="2" id="KW-0472">Membrane</keyword>
<keyword evidence="4" id="KW-1185">Reference proteome</keyword>
<reference evidence="4" key="1">
    <citation type="journal article" date="2019" name="Int. J. Syst. Evol. Microbiol.">
        <title>The Global Catalogue of Microorganisms (GCM) 10K type strain sequencing project: providing services to taxonomists for standard genome sequencing and annotation.</title>
        <authorList>
            <consortium name="The Broad Institute Genomics Platform"/>
            <consortium name="The Broad Institute Genome Sequencing Center for Infectious Disease"/>
            <person name="Wu L."/>
            <person name="Ma J."/>
        </authorList>
    </citation>
    <scope>NUCLEOTIDE SEQUENCE [LARGE SCALE GENOMIC DNA]</scope>
    <source>
        <strain evidence="4">JCM 3369</strain>
    </source>
</reference>
<feature type="region of interest" description="Disordered" evidence="1">
    <location>
        <begin position="1"/>
        <end position="46"/>
    </location>
</feature>
<feature type="transmembrane region" description="Helical" evidence="2">
    <location>
        <begin position="84"/>
        <end position="102"/>
    </location>
</feature>
<comment type="caution">
    <text evidence="3">The sequence shown here is derived from an EMBL/GenBank/DDBJ whole genome shotgun (WGS) entry which is preliminary data.</text>
</comment>
<evidence type="ECO:0000313" key="4">
    <source>
        <dbReference type="Proteomes" id="UP001595955"/>
    </source>
</evidence>
<name>A0ABV9D529_9MICO</name>
<proteinExistence type="predicted"/>
<evidence type="ECO:0000256" key="2">
    <source>
        <dbReference type="SAM" id="Phobius"/>
    </source>
</evidence>
<evidence type="ECO:0000313" key="3">
    <source>
        <dbReference type="EMBL" id="MFC4553717.1"/>
    </source>
</evidence>
<gene>
    <name evidence="3" type="ORF">ACFO3F_00510</name>
</gene>
<keyword evidence="2" id="KW-1133">Transmembrane helix</keyword>
<dbReference type="InterPro" id="IPR025338">
    <property type="entry name" value="DUF4244"/>
</dbReference>
<accession>A0ABV9D529</accession>
<dbReference type="RefSeq" id="WP_122822956.1">
    <property type="nucleotide sequence ID" value="NZ_CP033325.1"/>
</dbReference>
<protein>
    <submittedName>
        <fullName evidence="3">DUF4244 domain-containing protein</fullName>
    </submittedName>
</protein>
<keyword evidence="2" id="KW-0812">Transmembrane</keyword>
<dbReference type="EMBL" id="JBHSGF010000001">
    <property type="protein sequence ID" value="MFC4553717.1"/>
    <property type="molecule type" value="Genomic_DNA"/>
</dbReference>